<name>A0ABD0J746_9CAEN</name>
<accession>A0ABD0J746</accession>
<gene>
    <name evidence="1" type="ORF">BaRGS_00038149</name>
</gene>
<organism evidence="1 2">
    <name type="scientific">Batillaria attramentaria</name>
    <dbReference type="NCBI Taxonomy" id="370345"/>
    <lineage>
        <taxon>Eukaryota</taxon>
        <taxon>Metazoa</taxon>
        <taxon>Spiralia</taxon>
        <taxon>Lophotrochozoa</taxon>
        <taxon>Mollusca</taxon>
        <taxon>Gastropoda</taxon>
        <taxon>Caenogastropoda</taxon>
        <taxon>Sorbeoconcha</taxon>
        <taxon>Cerithioidea</taxon>
        <taxon>Batillariidae</taxon>
        <taxon>Batillaria</taxon>
    </lineage>
</organism>
<proteinExistence type="predicted"/>
<dbReference type="Proteomes" id="UP001519460">
    <property type="component" value="Unassembled WGS sequence"/>
</dbReference>
<dbReference type="InterPro" id="IPR029063">
    <property type="entry name" value="SAM-dependent_MTases_sf"/>
</dbReference>
<comment type="caution">
    <text evidence="1">The sequence shown here is derived from an EMBL/GenBank/DDBJ whole genome shotgun (WGS) entry which is preliminary data.</text>
</comment>
<keyword evidence="2" id="KW-1185">Reference proteome</keyword>
<protein>
    <submittedName>
        <fullName evidence="1">Uncharacterized protein</fullName>
    </submittedName>
</protein>
<evidence type="ECO:0000313" key="2">
    <source>
        <dbReference type="Proteomes" id="UP001519460"/>
    </source>
</evidence>
<reference evidence="1 2" key="1">
    <citation type="journal article" date="2023" name="Sci. Data">
        <title>Genome assembly of the Korean intertidal mud-creeper Batillaria attramentaria.</title>
        <authorList>
            <person name="Patra A.K."/>
            <person name="Ho P.T."/>
            <person name="Jun S."/>
            <person name="Lee S.J."/>
            <person name="Kim Y."/>
            <person name="Won Y.J."/>
        </authorList>
    </citation>
    <scope>NUCLEOTIDE SEQUENCE [LARGE SCALE GENOMIC DNA]</scope>
    <source>
        <strain evidence="1">Wonlab-2016</strain>
    </source>
</reference>
<evidence type="ECO:0000313" key="1">
    <source>
        <dbReference type="EMBL" id="KAK7463282.1"/>
    </source>
</evidence>
<dbReference type="AlphaFoldDB" id="A0ABD0J746"/>
<sequence length="334" mass="38255">MASAYLGPESPRPLAVISESYRGQYHLPELGGEDRLSLGPEYEEQLFSLLHKYLELGTTDTLCYIGDTRDGLAARIEKRFCMMEPVQTLVPGHFHYAETGEHKMVPIRISHVGAEEFFRNLAREREVGGGETFDKVLLHDACRYLTQPADLYANITRCLSPGGTLLIVHRPAHLTTLPFFRDAQHRLADNDVPYMDIVRDLQGVKLDVQWELEVVPVTMTKRKWLAMVRDHYPPQMEIMSHTEVLSGLRELTEGVLKYEGNQVEFTDRLLFIKATQSTLENGYPSVQRYSARQFEPFPAQRDLKLTMKLSTDSITPARTRTTKAHPQQYKFLWG</sequence>
<dbReference type="SUPFAM" id="SSF53335">
    <property type="entry name" value="S-adenosyl-L-methionine-dependent methyltransferases"/>
    <property type="match status" value="1"/>
</dbReference>
<dbReference type="EMBL" id="JACVVK020000602">
    <property type="protein sequence ID" value="KAK7463282.1"/>
    <property type="molecule type" value="Genomic_DNA"/>
</dbReference>
<dbReference type="Gene3D" id="3.40.50.150">
    <property type="entry name" value="Vaccinia Virus protein VP39"/>
    <property type="match status" value="1"/>
</dbReference>